<gene>
    <name evidence="2" type="ORF">SAMN05216506_101406</name>
</gene>
<dbReference type="Proteomes" id="UP000199690">
    <property type="component" value="Unassembled WGS sequence"/>
</dbReference>
<dbReference type="EMBL" id="FOME01000001">
    <property type="protein sequence ID" value="SFC30077.1"/>
    <property type="molecule type" value="Genomic_DNA"/>
</dbReference>
<evidence type="ECO:0000313" key="2">
    <source>
        <dbReference type="EMBL" id="SFC30077.1"/>
    </source>
</evidence>
<accession>A0ABY1DKF6</accession>
<name>A0ABY1DKF6_9PSEU</name>
<evidence type="ECO:0000313" key="3">
    <source>
        <dbReference type="Proteomes" id="UP000199690"/>
    </source>
</evidence>
<reference evidence="2 3" key="1">
    <citation type="submission" date="2016-10" db="EMBL/GenBank/DDBJ databases">
        <authorList>
            <person name="Varghese N."/>
            <person name="Submissions S."/>
        </authorList>
    </citation>
    <scope>NUCLEOTIDE SEQUENCE [LARGE SCALE GENOMIC DNA]</scope>
    <source>
        <strain evidence="2 3">CGMCC 4.3529</strain>
    </source>
</reference>
<feature type="region of interest" description="Disordered" evidence="1">
    <location>
        <begin position="59"/>
        <end position="81"/>
    </location>
</feature>
<keyword evidence="3" id="KW-1185">Reference proteome</keyword>
<evidence type="ECO:0000256" key="1">
    <source>
        <dbReference type="SAM" id="MobiDB-lite"/>
    </source>
</evidence>
<organism evidence="2 3">
    <name type="scientific">Saccharopolyspora kobensis</name>
    <dbReference type="NCBI Taxonomy" id="146035"/>
    <lineage>
        <taxon>Bacteria</taxon>
        <taxon>Bacillati</taxon>
        <taxon>Actinomycetota</taxon>
        <taxon>Actinomycetes</taxon>
        <taxon>Pseudonocardiales</taxon>
        <taxon>Pseudonocardiaceae</taxon>
        <taxon>Saccharopolyspora</taxon>
    </lineage>
</organism>
<sequence>MTQTQALTGVTAVFHHEFWYAHTDAEVAGSVRTIVEDPPQPVCEVYLWDRPCRSFREEDGPAFPDSGGCGCPAMSRPGGER</sequence>
<protein>
    <submittedName>
        <fullName evidence="2">Uncharacterized protein</fullName>
    </submittedName>
</protein>
<proteinExistence type="predicted"/>
<comment type="caution">
    <text evidence="2">The sequence shown here is derived from an EMBL/GenBank/DDBJ whole genome shotgun (WGS) entry which is preliminary data.</text>
</comment>